<evidence type="ECO:0000256" key="4">
    <source>
        <dbReference type="ARBA" id="ARBA00022833"/>
    </source>
</evidence>
<dbReference type="InterPro" id="IPR050238">
    <property type="entry name" value="DNA_Rep/Repair_Clamp_Loader"/>
</dbReference>
<evidence type="ECO:0000313" key="10">
    <source>
        <dbReference type="EMBL" id="KKR99042.1"/>
    </source>
</evidence>
<dbReference type="EC" id="2.7.7.7" evidence="8"/>
<evidence type="ECO:0000256" key="2">
    <source>
        <dbReference type="ARBA" id="ARBA00022723"/>
    </source>
</evidence>
<gene>
    <name evidence="8 10" type="primary">dnaX</name>
    <name evidence="10" type="ORF">UU50_C0011G0021</name>
</gene>
<comment type="subunit">
    <text evidence="8">DNA polymerase III contains a core (composed of alpha, epsilon and theta chains) that associates with a tau subunit. This core dimerizes to form the POLIII' complex. PolIII' associates with the gamma complex (composed of gamma, delta, delta', psi and chi chains) and with the beta chain to form the complete DNA polymerase III complex.</text>
</comment>
<keyword evidence="8 10" id="KW-0808">Transferase</keyword>
<dbReference type="Proteomes" id="UP000033930">
    <property type="component" value="Unassembled WGS sequence"/>
</dbReference>
<keyword evidence="3 8" id="KW-0547">Nucleotide-binding</keyword>
<dbReference type="Gene3D" id="3.40.50.300">
    <property type="entry name" value="P-loop containing nucleotide triphosphate hydrolases"/>
    <property type="match status" value="1"/>
</dbReference>
<dbReference type="GO" id="GO:0006261">
    <property type="term" value="P:DNA-templated DNA replication"/>
    <property type="evidence" value="ECO:0007669"/>
    <property type="project" value="TreeGrafter"/>
</dbReference>
<dbReference type="GO" id="GO:0009360">
    <property type="term" value="C:DNA polymerase III complex"/>
    <property type="evidence" value="ECO:0007669"/>
    <property type="project" value="InterPro"/>
</dbReference>
<keyword evidence="5 8" id="KW-0067">ATP-binding</keyword>
<dbReference type="GO" id="GO:0003887">
    <property type="term" value="F:DNA-directed DNA polymerase activity"/>
    <property type="evidence" value="ECO:0007669"/>
    <property type="project" value="UniProtKB-KW"/>
</dbReference>
<comment type="function">
    <text evidence="8">DNA polymerase III is a complex, multichain enzyme responsible for most of the replicative synthesis in bacteria. This DNA polymerase also exhibits 3' to 5' exonuclease activity.</text>
</comment>
<dbReference type="AlphaFoldDB" id="A0A0G0YFD0"/>
<keyword evidence="2" id="KW-0479">Metal-binding</keyword>
<keyword evidence="8" id="KW-0235">DNA replication</keyword>
<dbReference type="NCBIfam" id="TIGR02397">
    <property type="entry name" value="dnaX_nterm"/>
    <property type="match status" value="1"/>
</dbReference>
<dbReference type="PANTHER" id="PTHR11669:SF0">
    <property type="entry name" value="PROTEIN STICHEL-LIKE 2"/>
    <property type="match status" value="1"/>
</dbReference>
<sequence length="504" mass="55931">MSQALYRKYRPAKFADVSGQQHVVQTIQNQIKDDSIAHAYLFAGPRGVGKTTIARLLAKTANCQNRAKGSAEACGQCAHCKAFDENSALDIVEIDAASHTGVDNVRENIIDAVRFTPNTGVYKIFIIDEVHMLSSSAFNALLKTLEEPPAHGIFILATTEIHKIPQTIISRCQRFDFHRLTQDEVKARLLKVLKAEGVDAPDSVLASIAKLSEGCLRDAESLLGQILALGEKKITQEIASIILPQTNVQTVELILSACDRSDAKKGIQELGLFVEQGGSVKHLHDDLIEECRSRMMIKLSEDINQAKRYCWYLEVFLKARSTLVPETIPQLPLEMAIVEICGQGKGTEEVKEFKKIEGNERSIKEPEKMVESIELKVKEAVVEEQVIEKKEEHDAAHGVAFSIDDIKSKWKRCIDEVAKVNIALPLVLQHGVPVELLDEGVVIGFERAFHFDTMNQPKNLGILSEAIERVMQSKVKVFVKETPPEKQDQPINQLAQAFGGAVVE</sequence>
<dbReference type="SMART" id="SM00382">
    <property type="entry name" value="AAA"/>
    <property type="match status" value="1"/>
</dbReference>
<name>A0A0G0YFD0_9BACT</name>
<dbReference type="InterPro" id="IPR045085">
    <property type="entry name" value="HLD_clamp_pol_III_gamma_tau"/>
</dbReference>
<dbReference type="Gene3D" id="1.10.8.60">
    <property type="match status" value="1"/>
</dbReference>
<dbReference type="CDD" id="cd18137">
    <property type="entry name" value="HLD_clamp_pol_III_gamma_tau"/>
    <property type="match status" value="1"/>
</dbReference>
<evidence type="ECO:0000256" key="8">
    <source>
        <dbReference type="RuleBase" id="RU364063"/>
    </source>
</evidence>
<evidence type="ECO:0000259" key="9">
    <source>
        <dbReference type="SMART" id="SM00382"/>
    </source>
</evidence>
<keyword evidence="4" id="KW-0862">Zinc</keyword>
<dbReference type="FunFam" id="3.40.50.300:FF:000014">
    <property type="entry name" value="DNA polymerase III subunit gamma/tau"/>
    <property type="match status" value="1"/>
</dbReference>
<dbReference type="CDD" id="cd00009">
    <property type="entry name" value="AAA"/>
    <property type="match status" value="1"/>
</dbReference>
<evidence type="ECO:0000256" key="3">
    <source>
        <dbReference type="ARBA" id="ARBA00022741"/>
    </source>
</evidence>
<keyword evidence="8 10" id="KW-0548">Nucleotidyltransferase</keyword>
<protein>
    <recommendedName>
        <fullName evidence="8">DNA polymerase III subunit gamma/tau</fullName>
        <ecNumber evidence="8">2.7.7.7</ecNumber>
    </recommendedName>
</protein>
<accession>A0A0G0YFD0</accession>
<dbReference type="Pfam" id="PF22608">
    <property type="entry name" value="DNAX_ATPase_lid"/>
    <property type="match status" value="1"/>
</dbReference>
<evidence type="ECO:0000313" key="11">
    <source>
        <dbReference type="Proteomes" id="UP000033930"/>
    </source>
</evidence>
<dbReference type="Pfam" id="PF13177">
    <property type="entry name" value="DNA_pol3_delta2"/>
    <property type="match status" value="1"/>
</dbReference>
<dbReference type="GO" id="GO:0046872">
    <property type="term" value="F:metal ion binding"/>
    <property type="evidence" value="ECO:0007669"/>
    <property type="project" value="UniProtKB-KW"/>
</dbReference>
<dbReference type="SUPFAM" id="SSF52540">
    <property type="entry name" value="P-loop containing nucleoside triphosphate hydrolases"/>
    <property type="match status" value="1"/>
</dbReference>
<comment type="similarity">
    <text evidence="1 8">Belongs to the DnaX/STICHEL family.</text>
</comment>
<dbReference type="InterPro" id="IPR003593">
    <property type="entry name" value="AAA+_ATPase"/>
</dbReference>
<evidence type="ECO:0000256" key="5">
    <source>
        <dbReference type="ARBA" id="ARBA00022840"/>
    </source>
</evidence>
<evidence type="ECO:0000256" key="1">
    <source>
        <dbReference type="ARBA" id="ARBA00006360"/>
    </source>
</evidence>
<feature type="domain" description="AAA+ ATPase" evidence="9">
    <location>
        <begin position="36"/>
        <end position="181"/>
    </location>
</feature>
<keyword evidence="6 8" id="KW-0239">DNA-directed DNA polymerase</keyword>
<dbReference type="NCBIfam" id="NF004046">
    <property type="entry name" value="PRK05563.1"/>
    <property type="match status" value="1"/>
</dbReference>
<evidence type="ECO:0000256" key="7">
    <source>
        <dbReference type="ARBA" id="ARBA00049244"/>
    </source>
</evidence>
<organism evidence="10 11">
    <name type="scientific">Candidatus Uhrbacteria bacterium GW2011_GWC1_41_20</name>
    <dbReference type="NCBI Taxonomy" id="1618983"/>
    <lineage>
        <taxon>Bacteria</taxon>
        <taxon>Candidatus Uhriibacteriota</taxon>
    </lineage>
</organism>
<dbReference type="GO" id="GO:0005524">
    <property type="term" value="F:ATP binding"/>
    <property type="evidence" value="ECO:0007669"/>
    <property type="project" value="UniProtKB-KW"/>
</dbReference>
<dbReference type="PANTHER" id="PTHR11669">
    <property type="entry name" value="REPLICATION FACTOR C / DNA POLYMERASE III GAMMA-TAU SUBUNIT"/>
    <property type="match status" value="1"/>
</dbReference>
<dbReference type="InterPro" id="IPR027417">
    <property type="entry name" value="P-loop_NTPase"/>
</dbReference>
<dbReference type="InterPro" id="IPR012763">
    <property type="entry name" value="DNA_pol_III_sug/sutau_N"/>
</dbReference>
<comment type="catalytic activity">
    <reaction evidence="7 8">
        <text>DNA(n) + a 2'-deoxyribonucleoside 5'-triphosphate = DNA(n+1) + diphosphate</text>
        <dbReference type="Rhea" id="RHEA:22508"/>
        <dbReference type="Rhea" id="RHEA-COMP:17339"/>
        <dbReference type="Rhea" id="RHEA-COMP:17340"/>
        <dbReference type="ChEBI" id="CHEBI:33019"/>
        <dbReference type="ChEBI" id="CHEBI:61560"/>
        <dbReference type="ChEBI" id="CHEBI:173112"/>
        <dbReference type="EC" id="2.7.7.7"/>
    </reaction>
</comment>
<proteinExistence type="inferred from homology"/>
<reference evidence="10 11" key="1">
    <citation type="journal article" date="2015" name="Nature">
        <title>rRNA introns, odd ribosomes, and small enigmatic genomes across a large radiation of phyla.</title>
        <authorList>
            <person name="Brown C.T."/>
            <person name="Hug L.A."/>
            <person name="Thomas B.C."/>
            <person name="Sharon I."/>
            <person name="Castelle C.J."/>
            <person name="Singh A."/>
            <person name="Wilkins M.J."/>
            <person name="Williams K.H."/>
            <person name="Banfield J.F."/>
        </authorList>
    </citation>
    <scope>NUCLEOTIDE SEQUENCE [LARGE SCALE GENOMIC DNA]</scope>
</reference>
<dbReference type="PATRIC" id="fig|1618983.3.peg.535"/>
<comment type="caution">
    <text evidence="10">The sequence shown here is derived from an EMBL/GenBank/DDBJ whole genome shotgun (WGS) entry which is preliminary data.</text>
</comment>
<evidence type="ECO:0000256" key="6">
    <source>
        <dbReference type="ARBA" id="ARBA00022932"/>
    </source>
</evidence>
<dbReference type="EMBL" id="LCAW01000011">
    <property type="protein sequence ID" value="KKR99042.1"/>
    <property type="molecule type" value="Genomic_DNA"/>
</dbReference>